<gene>
    <name evidence="2" type="ORF">R1T40_03260</name>
</gene>
<sequence>MRAAADRHLRDLVEGPKRGLKWDLAEALRAIRFFPQVLRLNGGQFEGRPFELQPSQAFRIGSLFGWQKYSAQHGAWLRRFTRFYDEEGKGNGKSPMLGGIGLYMMVADGEPRAEIYAAAAKKDQAGILFQDTVAMVDQSPVLKRRVQQQGENPVWQMTYRGRGGGDKRKFKPLSAEKA</sequence>
<evidence type="ECO:0000313" key="2">
    <source>
        <dbReference type="EMBL" id="WOI33779.1"/>
    </source>
</evidence>
<dbReference type="Pfam" id="PF03354">
    <property type="entry name" value="TerL_ATPase"/>
    <property type="match status" value="1"/>
</dbReference>
<feature type="domain" description="Terminase large subunit-like ATPase" evidence="1">
    <location>
        <begin position="56"/>
        <end position="143"/>
    </location>
</feature>
<dbReference type="PANTHER" id="PTHR41287:SF1">
    <property type="entry name" value="PROTEIN YMFN"/>
    <property type="match status" value="1"/>
</dbReference>
<dbReference type="InterPro" id="IPR005021">
    <property type="entry name" value="Terminase_largesu-like"/>
</dbReference>
<dbReference type="RefSeq" id="WP_317385845.1">
    <property type="nucleotide sequence ID" value="NZ_CP136704.1"/>
</dbReference>
<organism evidence="2 3">
    <name type="scientific">Tritonibacter scottomollicae</name>
    <name type="common">Epibacterium scottomollicae</name>
    <dbReference type="NCBI Taxonomy" id="483013"/>
    <lineage>
        <taxon>Bacteria</taxon>
        <taxon>Pseudomonadati</taxon>
        <taxon>Pseudomonadota</taxon>
        <taxon>Alphaproteobacteria</taxon>
        <taxon>Rhodobacterales</taxon>
        <taxon>Paracoccaceae</taxon>
        <taxon>Tritonibacter</taxon>
    </lineage>
</organism>
<dbReference type="PANTHER" id="PTHR41287">
    <property type="match status" value="1"/>
</dbReference>
<protein>
    <submittedName>
        <fullName evidence="2">Terminase large subunit</fullName>
    </submittedName>
</protein>
<reference evidence="2 3" key="1">
    <citation type="submission" date="2023-10" db="EMBL/GenBank/DDBJ databases">
        <title>Eight complete genome sequences of bacteria isolated from laboratory stock of Giant Kelp gametophytes.</title>
        <authorList>
            <person name="Tolentino B."/>
            <person name="Nuzhdin S."/>
        </authorList>
    </citation>
    <scope>NUCLEOTIDE SEQUENCE [LARGE SCALE GENOMIC DNA]</scope>
    <source>
        <strain evidence="2 3">LC.270.F.C4</strain>
    </source>
</reference>
<evidence type="ECO:0000313" key="3">
    <source>
        <dbReference type="Proteomes" id="UP001302666"/>
    </source>
</evidence>
<dbReference type="Proteomes" id="UP001302666">
    <property type="component" value="Chromosome"/>
</dbReference>
<proteinExistence type="predicted"/>
<dbReference type="InterPro" id="IPR027417">
    <property type="entry name" value="P-loop_NTPase"/>
</dbReference>
<dbReference type="InterPro" id="IPR046461">
    <property type="entry name" value="TerL_ATPase"/>
</dbReference>
<keyword evidence="3" id="KW-1185">Reference proteome</keyword>
<evidence type="ECO:0000259" key="1">
    <source>
        <dbReference type="Pfam" id="PF03354"/>
    </source>
</evidence>
<dbReference type="Gene3D" id="3.40.50.300">
    <property type="entry name" value="P-loop containing nucleotide triphosphate hydrolases"/>
    <property type="match status" value="1"/>
</dbReference>
<accession>A0ABZ0HGK3</accession>
<dbReference type="EMBL" id="CP136704">
    <property type="protein sequence ID" value="WOI33779.1"/>
    <property type="molecule type" value="Genomic_DNA"/>
</dbReference>
<name>A0ABZ0HGK3_TRISK</name>